<keyword evidence="2" id="KW-1185">Reference proteome</keyword>
<evidence type="ECO:0000313" key="1">
    <source>
        <dbReference type="EMBL" id="MCO1656339.1"/>
    </source>
</evidence>
<gene>
    <name evidence="1" type="ORF">KDL28_14860</name>
</gene>
<dbReference type="EMBL" id="JAGSOV010000034">
    <property type="protein sequence ID" value="MCO1656339.1"/>
    <property type="molecule type" value="Genomic_DNA"/>
</dbReference>
<evidence type="ECO:0008006" key="3">
    <source>
        <dbReference type="Google" id="ProtNLM"/>
    </source>
</evidence>
<name>A0ABT1A0D1_9PSEU</name>
<sequence length="256" mass="26587">MGVRDVVDAGSGSRDGVVTDSVRAVLGSVPVVPGARRWWVESIPQGFELHGEVGGTAHDVPGTRETRIAVGAGLFAAHLAVAARGTRPVTTLLPRSARPGLLAVVRRGDERPPTPVERTLHVALRGGAGRAPAPVPVLRRFLRLAADAEGTWLRSAVGNGGRTTPRGLLVDAPDARTDVPDEVLLVLLAAARDLPLCQLRAGRAFERVLLTASVLGHVARVLAGPGGLDPTPRALRSAGVDPAVTPYLLLSVAPRG</sequence>
<dbReference type="RefSeq" id="WP_252438956.1">
    <property type="nucleotide sequence ID" value="NZ_JAGSOV010000034.1"/>
</dbReference>
<proteinExistence type="predicted"/>
<dbReference type="Proteomes" id="UP001165283">
    <property type="component" value="Unassembled WGS sequence"/>
</dbReference>
<reference evidence="1" key="1">
    <citation type="submission" date="2021-04" db="EMBL/GenBank/DDBJ databases">
        <title>Pseudonocardia sp. nov., isolated from sandy soil of mangrove forest.</title>
        <authorList>
            <person name="Zan Z."/>
            <person name="Huang R."/>
            <person name="Liu W."/>
        </authorList>
    </citation>
    <scope>NUCLEOTIDE SEQUENCE</scope>
    <source>
        <strain evidence="1">S2-4</strain>
    </source>
</reference>
<protein>
    <recommendedName>
        <fullName evidence="3">Nitroreductase family protein</fullName>
    </recommendedName>
</protein>
<dbReference type="Gene3D" id="3.40.109.10">
    <property type="entry name" value="NADH Oxidase"/>
    <property type="match status" value="1"/>
</dbReference>
<evidence type="ECO:0000313" key="2">
    <source>
        <dbReference type="Proteomes" id="UP001165283"/>
    </source>
</evidence>
<comment type="caution">
    <text evidence="1">The sequence shown here is derived from an EMBL/GenBank/DDBJ whole genome shotgun (WGS) entry which is preliminary data.</text>
</comment>
<accession>A0ABT1A0D1</accession>
<organism evidence="1 2">
    <name type="scientific">Pseudonocardia humida</name>
    <dbReference type="NCBI Taxonomy" id="2800819"/>
    <lineage>
        <taxon>Bacteria</taxon>
        <taxon>Bacillati</taxon>
        <taxon>Actinomycetota</taxon>
        <taxon>Actinomycetes</taxon>
        <taxon>Pseudonocardiales</taxon>
        <taxon>Pseudonocardiaceae</taxon>
        <taxon>Pseudonocardia</taxon>
    </lineage>
</organism>
<dbReference type="InterPro" id="IPR000415">
    <property type="entry name" value="Nitroreductase-like"/>
</dbReference>